<gene>
    <name evidence="1" type="ORF">S06H3_64365</name>
</gene>
<dbReference type="EMBL" id="BARV01042970">
    <property type="protein sequence ID" value="GAI52611.1"/>
    <property type="molecule type" value="Genomic_DNA"/>
</dbReference>
<feature type="non-terminal residue" evidence="1">
    <location>
        <position position="76"/>
    </location>
</feature>
<name>X1QCS6_9ZZZZ</name>
<comment type="caution">
    <text evidence="1">The sequence shown here is derived from an EMBL/GenBank/DDBJ whole genome shotgun (WGS) entry which is preliminary data.</text>
</comment>
<protein>
    <recommendedName>
        <fullName evidence="2">Helix-turn-helix domain-containing protein</fullName>
    </recommendedName>
</protein>
<evidence type="ECO:0008006" key="2">
    <source>
        <dbReference type="Google" id="ProtNLM"/>
    </source>
</evidence>
<sequence>MKKYIVELTSEERKQLQQLVKKGKVPGYKIRHAQMLLKADQGNKGPCWPDVQVAEVFAAHVTTVERLRKRFVEQGL</sequence>
<reference evidence="1" key="1">
    <citation type="journal article" date="2014" name="Front. Microbiol.">
        <title>High frequency of phylogenetically diverse reductive dehalogenase-homologous genes in deep subseafloor sedimentary metagenomes.</title>
        <authorList>
            <person name="Kawai M."/>
            <person name="Futagami T."/>
            <person name="Toyoda A."/>
            <person name="Takaki Y."/>
            <person name="Nishi S."/>
            <person name="Hori S."/>
            <person name="Arai W."/>
            <person name="Tsubouchi T."/>
            <person name="Morono Y."/>
            <person name="Uchiyama I."/>
            <person name="Ito T."/>
            <person name="Fujiyama A."/>
            <person name="Inagaki F."/>
            <person name="Takami H."/>
        </authorList>
    </citation>
    <scope>NUCLEOTIDE SEQUENCE</scope>
    <source>
        <strain evidence="1">Expedition CK06-06</strain>
    </source>
</reference>
<evidence type="ECO:0000313" key="1">
    <source>
        <dbReference type="EMBL" id="GAI52611.1"/>
    </source>
</evidence>
<organism evidence="1">
    <name type="scientific">marine sediment metagenome</name>
    <dbReference type="NCBI Taxonomy" id="412755"/>
    <lineage>
        <taxon>unclassified sequences</taxon>
        <taxon>metagenomes</taxon>
        <taxon>ecological metagenomes</taxon>
    </lineage>
</organism>
<accession>X1QCS6</accession>
<proteinExistence type="predicted"/>
<dbReference type="AlphaFoldDB" id="X1QCS6"/>